<feature type="transmembrane region" description="Helical" evidence="2">
    <location>
        <begin position="152"/>
        <end position="172"/>
    </location>
</feature>
<comment type="caution">
    <text evidence="4">The sequence shown here is derived from an EMBL/GenBank/DDBJ whole genome shotgun (WGS) entry which is preliminary data.</text>
</comment>
<dbReference type="InterPro" id="IPR037185">
    <property type="entry name" value="EmrE-like"/>
</dbReference>
<dbReference type="InterPro" id="IPR000620">
    <property type="entry name" value="EamA_dom"/>
</dbReference>
<feature type="transmembrane region" description="Helical" evidence="2">
    <location>
        <begin position="105"/>
        <end position="123"/>
    </location>
</feature>
<feature type="transmembrane region" description="Helical" evidence="2">
    <location>
        <begin position="184"/>
        <end position="203"/>
    </location>
</feature>
<feature type="transmembrane region" description="Helical" evidence="2">
    <location>
        <begin position="215"/>
        <end position="233"/>
    </location>
</feature>
<dbReference type="EMBL" id="SODP01000002">
    <property type="protein sequence ID" value="TDW70301.1"/>
    <property type="molecule type" value="Genomic_DNA"/>
</dbReference>
<evidence type="ECO:0000256" key="2">
    <source>
        <dbReference type="SAM" id="Phobius"/>
    </source>
</evidence>
<proteinExistence type="inferred from homology"/>
<dbReference type="Proteomes" id="UP000295146">
    <property type="component" value="Unassembled WGS sequence"/>
</dbReference>
<feature type="transmembrane region" description="Helical" evidence="2">
    <location>
        <begin position="130"/>
        <end position="146"/>
    </location>
</feature>
<comment type="similarity">
    <text evidence="1">Belongs to the EamA transporter family.</text>
</comment>
<sequence>MALPGSGSYREVMRRTVPPQAYFIVSAVFHYLGPAFAVLLFARIDPLGVAWLRIAAAGLIFSIWRRPWRAWRLLSWGTRRLVIAWGAVLAVMNCCFYLAIDRIPLGTVAAAEFAPVIVLAAIAVRSLRNLLALVLAVGGVYVLTDIRLSHDWIGMVFTALNAVLFAAYVVLGHRMSRVEGLRRIDGLALAMGVASVLALPVGLRAAVPAFTDPGLLAAAVGVGVCSSVIPYVADQLAMARLKRSTFALMLALLPATATVIGAVVLRQFPRPAELAAVAIIVVAVGLHREREPRSP</sequence>
<name>A0A4R8C560_9ACTN</name>
<evidence type="ECO:0000256" key="1">
    <source>
        <dbReference type="ARBA" id="ARBA00007362"/>
    </source>
</evidence>
<dbReference type="Pfam" id="PF00892">
    <property type="entry name" value="EamA"/>
    <property type="match status" value="1"/>
</dbReference>
<organism evidence="4 5">
    <name type="scientific">Kribbella pratensis</name>
    <dbReference type="NCBI Taxonomy" id="2512112"/>
    <lineage>
        <taxon>Bacteria</taxon>
        <taxon>Bacillati</taxon>
        <taxon>Actinomycetota</taxon>
        <taxon>Actinomycetes</taxon>
        <taxon>Propionibacteriales</taxon>
        <taxon>Kribbellaceae</taxon>
        <taxon>Kribbella</taxon>
    </lineage>
</organism>
<evidence type="ECO:0000259" key="3">
    <source>
        <dbReference type="Pfam" id="PF00892"/>
    </source>
</evidence>
<evidence type="ECO:0000313" key="4">
    <source>
        <dbReference type="EMBL" id="TDW70301.1"/>
    </source>
</evidence>
<gene>
    <name evidence="4" type="ORF">EV653_4343</name>
</gene>
<feature type="transmembrane region" description="Helical" evidence="2">
    <location>
        <begin position="50"/>
        <end position="68"/>
    </location>
</feature>
<keyword evidence="2" id="KW-1133">Transmembrane helix</keyword>
<feature type="transmembrane region" description="Helical" evidence="2">
    <location>
        <begin position="21"/>
        <end position="44"/>
    </location>
</feature>
<keyword evidence="2" id="KW-0812">Transmembrane</keyword>
<keyword evidence="2" id="KW-0472">Membrane</keyword>
<evidence type="ECO:0000313" key="5">
    <source>
        <dbReference type="Proteomes" id="UP000295146"/>
    </source>
</evidence>
<reference evidence="4 5" key="1">
    <citation type="submission" date="2019-03" db="EMBL/GenBank/DDBJ databases">
        <title>Genomic Encyclopedia of Type Strains, Phase III (KMG-III): the genomes of soil and plant-associated and newly described type strains.</title>
        <authorList>
            <person name="Whitman W."/>
        </authorList>
    </citation>
    <scope>NUCLEOTIDE SEQUENCE [LARGE SCALE GENOMIC DNA]</scope>
    <source>
        <strain evidence="4 5">VKM Ac-2573</strain>
    </source>
</reference>
<dbReference type="OrthoDB" id="9815120at2"/>
<feature type="domain" description="EamA" evidence="3">
    <location>
        <begin position="153"/>
        <end position="285"/>
    </location>
</feature>
<dbReference type="GO" id="GO:0016020">
    <property type="term" value="C:membrane"/>
    <property type="evidence" value="ECO:0007669"/>
    <property type="project" value="InterPro"/>
</dbReference>
<feature type="transmembrane region" description="Helical" evidence="2">
    <location>
        <begin position="245"/>
        <end position="265"/>
    </location>
</feature>
<accession>A0A4R8C560</accession>
<feature type="transmembrane region" description="Helical" evidence="2">
    <location>
        <begin position="80"/>
        <end position="99"/>
    </location>
</feature>
<keyword evidence="5" id="KW-1185">Reference proteome</keyword>
<protein>
    <submittedName>
        <fullName evidence="4">Inner membrane transporter RhtA</fullName>
    </submittedName>
</protein>
<dbReference type="AlphaFoldDB" id="A0A4R8C560"/>
<dbReference type="SUPFAM" id="SSF103481">
    <property type="entry name" value="Multidrug resistance efflux transporter EmrE"/>
    <property type="match status" value="1"/>
</dbReference>